<dbReference type="InterPro" id="IPR001611">
    <property type="entry name" value="Leu-rich_rpt"/>
</dbReference>
<dbReference type="PANTHER" id="PTHR48053:SF37">
    <property type="entry name" value="LEUCINE-RICH REPEAT PROTEIN KINASE FAMILY PROTEIN"/>
    <property type="match status" value="1"/>
</dbReference>
<dbReference type="InterPro" id="IPR017441">
    <property type="entry name" value="Protein_kinase_ATP_BS"/>
</dbReference>
<dbReference type="Gramene" id="ERN18836">
    <property type="protein sequence ID" value="ERN18836"/>
    <property type="gene ID" value="AMTR_s00067p00121940"/>
</dbReference>
<evidence type="ECO:0000256" key="17">
    <source>
        <dbReference type="ARBA" id="ARBA00023170"/>
    </source>
</evidence>
<dbReference type="Gene3D" id="1.10.510.10">
    <property type="entry name" value="Transferase(Phosphotransferase) domain 1"/>
    <property type="match status" value="1"/>
</dbReference>
<dbReference type="FunFam" id="3.80.10.10:FF:000041">
    <property type="entry name" value="LRR receptor-like serine/threonine-protein kinase ERECTA"/>
    <property type="match status" value="1"/>
</dbReference>
<dbReference type="Pfam" id="PF00560">
    <property type="entry name" value="LRR_1"/>
    <property type="match status" value="9"/>
</dbReference>
<evidence type="ECO:0000256" key="6">
    <source>
        <dbReference type="ARBA" id="ARBA00022553"/>
    </source>
</evidence>
<feature type="chain" id="PRO_5004658477" description="non-specific serine/threonine protein kinase" evidence="23">
    <location>
        <begin position="21"/>
        <end position="991"/>
    </location>
</feature>
<evidence type="ECO:0000313" key="26">
    <source>
        <dbReference type="Proteomes" id="UP000017836"/>
    </source>
</evidence>
<keyword evidence="4" id="KW-1003">Cell membrane</keyword>
<dbReference type="InterPro" id="IPR013210">
    <property type="entry name" value="LRR_N_plant-typ"/>
</dbReference>
<dbReference type="Proteomes" id="UP000017836">
    <property type="component" value="Unassembled WGS sequence"/>
</dbReference>
<dbReference type="SUPFAM" id="SSF52058">
    <property type="entry name" value="L domain-like"/>
    <property type="match status" value="2"/>
</dbReference>
<keyword evidence="15 22" id="KW-1133">Transmembrane helix</keyword>
<evidence type="ECO:0000256" key="5">
    <source>
        <dbReference type="ARBA" id="ARBA00022527"/>
    </source>
</evidence>
<dbReference type="PANTHER" id="PTHR48053">
    <property type="entry name" value="LEUCINE RICH REPEAT FAMILY PROTEIN, EXPRESSED"/>
    <property type="match status" value="1"/>
</dbReference>
<evidence type="ECO:0000256" key="22">
    <source>
        <dbReference type="SAM" id="Phobius"/>
    </source>
</evidence>
<evidence type="ECO:0000256" key="4">
    <source>
        <dbReference type="ARBA" id="ARBA00022475"/>
    </source>
</evidence>
<keyword evidence="9 22" id="KW-0812">Transmembrane</keyword>
<keyword evidence="17" id="KW-0675">Receptor</keyword>
<dbReference type="FunFam" id="3.80.10.10:FF:000356">
    <property type="entry name" value="LRR receptor-like serine/threonine-protein kinase"/>
    <property type="match status" value="1"/>
</dbReference>
<comment type="similarity">
    <text evidence="2">Belongs to the protein kinase superfamily. Ser/Thr protein kinase family.</text>
</comment>
<dbReference type="GO" id="GO:0005524">
    <property type="term" value="F:ATP binding"/>
    <property type="evidence" value="ECO:0007669"/>
    <property type="project" value="UniProtKB-UniRule"/>
</dbReference>
<feature type="signal peptide" evidence="23">
    <location>
        <begin position="1"/>
        <end position="20"/>
    </location>
</feature>
<dbReference type="PRINTS" id="PR00019">
    <property type="entry name" value="LEURICHRPT"/>
</dbReference>
<comment type="catalytic activity">
    <reaction evidence="20">
        <text>L-seryl-[protein] + ATP = O-phospho-L-seryl-[protein] + ADP + H(+)</text>
        <dbReference type="Rhea" id="RHEA:17989"/>
        <dbReference type="Rhea" id="RHEA-COMP:9863"/>
        <dbReference type="Rhea" id="RHEA-COMP:11604"/>
        <dbReference type="ChEBI" id="CHEBI:15378"/>
        <dbReference type="ChEBI" id="CHEBI:29999"/>
        <dbReference type="ChEBI" id="CHEBI:30616"/>
        <dbReference type="ChEBI" id="CHEBI:83421"/>
        <dbReference type="ChEBI" id="CHEBI:456216"/>
        <dbReference type="EC" id="2.7.11.1"/>
    </reaction>
</comment>
<protein>
    <recommendedName>
        <fullName evidence="3">non-specific serine/threonine protein kinase</fullName>
        <ecNumber evidence="3">2.7.11.1</ecNumber>
    </recommendedName>
</protein>
<keyword evidence="12 21" id="KW-0547">Nucleotide-binding</keyword>
<dbReference type="PROSITE" id="PS00108">
    <property type="entry name" value="PROTEIN_KINASE_ST"/>
    <property type="match status" value="1"/>
</dbReference>
<evidence type="ECO:0000256" key="2">
    <source>
        <dbReference type="ARBA" id="ARBA00008684"/>
    </source>
</evidence>
<accession>U5CZP3</accession>
<evidence type="ECO:0000256" key="12">
    <source>
        <dbReference type="ARBA" id="ARBA00022741"/>
    </source>
</evidence>
<keyword evidence="7" id="KW-0433">Leucine-rich repeat</keyword>
<evidence type="ECO:0000259" key="24">
    <source>
        <dbReference type="PROSITE" id="PS50011"/>
    </source>
</evidence>
<dbReference type="GO" id="GO:0004674">
    <property type="term" value="F:protein serine/threonine kinase activity"/>
    <property type="evidence" value="ECO:0007669"/>
    <property type="project" value="UniProtKB-KW"/>
</dbReference>
<dbReference type="InterPro" id="IPR051716">
    <property type="entry name" value="Plant_RL_S/T_kinase"/>
</dbReference>
<sequence>MSHSLYCTLLLFTSIVTTHASFLSLSTDQEALLAFKDSLEPNPSLSSWNRTAPVCSWPHLSCDQQNQRVRNLSLAGLGLKGPLSPHLTNLSLLLSLDLSSNQLHGPIPVEFSTFSLLQSLNLSSNSLSSRIPADLYNCSSLLTLDLSANQLWGQLPLELGLFLSLQVLRLDRNNLTGAIPPSLGKLSSLSLLTLSRNHLRGRIPEELGRLKNLRRLQIGMNNLHGPIPFSLYNLTALRVLAVTGNELVGSLPDDMGLKLPNLQQVFMAQNNLSGRIPSSLGNCSGLKFLDLSSNNFNGSIPLIFANLTQLSFLNLKENKLSSDGETGLSFLTQLNNCPYLEVISMASNRLSGVLPDSIANLSTMLTEFCLPGNQISGTIPDGVGNLENLQLFSMENNNLSGTIPASIGKLSKLLQLTLQGNQLSGPIPDSIGDLTGLNKLMLEGNKLSGSIPSSLGRCQKLEVLGLSQNTLSGSIPREILMVTGMNQYLGLAQNSLTGSIPLEIGKLTIIAMIDISANNLSGEIPATLGSCSSLMGFNMARNGLVGKIPESLSSLTSIEFLDLSSNQLSGVIPNDLQKLQHLKNLNLSFNKLEGEVPRDGVFSTLNGSSILPNTKLCGGIPKLNLPPCISKRNDEFLALKAVVPVVSLTAILVIALLLMLWRSRQTRKVDNQSSETFSFEGSHKLVSYGDLLNATNSFSDGNLIGKGSFASVYRGIINGETTPVAVKVFDLIQHRAAKSFMAECEALKNVRHTNLIKAKTSCSSVNFKGEEFKALVFEFMPNGSLDQWLHSSLTLSLVQRLEIAIDIAIAMDYLHHNCEPSVVHCDLKPSNVLLDNEMKAHVGDFGLAKLIEAHFTMSETSTVALKGTVGYIAPEYGLGAEVSKEGDVYSYGIVVLEIFTGKRPTHDMFSEGRVSLAKHVTMAYPDHVIDTVDPRLFLEEEWGDPRRMKCVLEVLGLALWCSVEAPRERPSMRQVLKTMHEIKGCLLSLSI</sequence>
<evidence type="ECO:0000256" key="18">
    <source>
        <dbReference type="ARBA" id="ARBA00023180"/>
    </source>
</evidence>
<keyword evidence="5" id="KW-0723">Serine/threonine-protein kinase</keyword>
<reference evidence="26" key="1">
    <citation type="journal article" date="2013" name="Science">
        <title>The Amborella genome and the evolution of flowering plants.</title>
        <authorList>
            <consortium name="Amborella Genome Project"/>
        </authorList>
    </citation>
    <scope>NUCLEOTIDE SEQUENCE [LARGE SCALE GENOMIC DNA]</scope>
</reference>
<comment type="catalytic activity">
    <reaction evidence="19">
        <text>L-threonyl-[protein] + ATP = O-phospho-L-threonyl-[protein] + ADP + H(+)</text>
        <dbReference type="Rhea" id="RHEA:46608"/>
        <dbReference type="Rhea" id="RHEA-COMP:11060"/>
        <dbReference type="Rhea" id="RHEA-COMP:11605"/>
        <dbReference type="ChEBI" id="CHEBI:15378"/>
        <dbReference type="ChEBI" id="CHEBI:30013"/>
        <dbReference type="ChEBI" id="CHEBI:30616"/>
        <dbReference type="ChEBI" id="CHEBI:61977"/>
        <dbReference type="ChEBI" id="CHEBI:456216"/>
        <dbReference type="EC" id="2.7.11.1"/>
    </reaction>
</comment>
<proteinExistence type="inferred from homology"/>
<evidence type="ECO:0000256" key="21">
    <source>
        <dbReference type="PROSITE-ProRule" id="PRU10141"/>
    </source>
</evidence>
<dbReference type="PROSITE" id="PS50011">
    <property type="entry name" value="PROTEIN_KINASE_DOM"/>
    <property type="match status" value="1"/>
</dbReference>
<comment type="subcellular location">
    <subcellularLocation>
        <location evidence="1">Cell membrane</location>
        <topology evidence="1">Single-pass type I membrane protein</topology>
    </subcellularLocation>
</comment>
<feature type="binding site" evidence="21">
    <location>
        <position position="727"/>
    </location>
    <ligand>
        <name>ATP</name>
        <dbReference type="ChEBI" id="CHEBI:30616"/>
    </ligand>
</feature>
<dbReference type="EC" id="2.7.11.1" evidence="3"/>
<dbReference type="Pfam" id="PF13855">
    <property type="entry name" value="LRR_8"/>
    <property type="match status" value="1"/>
</dbReference>
<evidence type="ECO:0000256" key="8">
    <source>
        <dbReference type="ARBA" id="ARBA00022679"/>
    </source>
</evidence>
<keyword evidence="11" id="KW-0677">Repeat</keyword>
<feature type="transmembrane region" description="Helical" evidence="22">
    <location>
        <begin position="637"/>
        <end position="661"/>
    </location>
</feature>
<dbReference type="InterPro" id="IPR011009">
    <property type="entry name" value="Kinase-like_dom_sf"/>
</dbReference>
<dbReference type="OrthoDB" id="676979at2759"/>
<keyword evidence="14 21" id="KW-0067">ATP-binding</keyword>
<evidence type="ECO:0000256" key="11">
    <source>
        <dbReference type="ARBA" id="ARBA00022737"/>
    </source>
</evidence>
<dbReference type="Pfam" id="PF08263">
    <property type="entry name" value="LRRNT_2"/>
    <property type="match status" value="1"/>
</dbReference>
<dbReference type="Gene3D" id="3.30.200.20">
    <property type="entry name" value="Phosphorylase Kinase, domain 1"/>
    <property type="match status" value="1"/>
</dbReference>
<dbReference type="FunFam" id="3.80.10.10:FF:000129">
    <property type="entry name" value="Leucine-rich repeat receptor-like kinase"/>
    <property type="match status" value="1"/>
</dbReference>
<evidence type="ECO:0000256" key="15">
    <source>
        <dbReference type="ARBA" id="ARBA00022989"/>
    </source>
</evidence>
<dbReference type="Pfam" id="PF00069">
    <property type="entry name" value="Pkinase"/>
    <property type="match status" value="1"/>
</dbReference>
<dbReference type="SMART" id="SM00369">
    <property type="entry name" value="LRR_TYP"/>
    <property type="match status" value="11"/>
</dbReference>
<evidence type="ECO:0000256" key="10">
    <source>
        <dbReference type="ARBA" id="ARBA00022729"/>
    </source>
</evidence>
<dbReference type="FunFam" id="3.80.10.10:FF:000288">
    <property type="entry name" value="LRR receptor-like serine/threonine-protein kinase EFR"/>
    <property type="match status" value="1"/>
</dbReference>
<organism evidence="25 26">
    <name type="scientific">Amborella trichopoda</name>
    <dbReference type="NCBI Taxonomy" id="13333"/>
    <lineage>
        <taxon>Eukaryota</taxon>
        <taxon>Viridiplantae</taxon>
        <taxon>Streptophyta</taxon>
        <taxon>Embryophyta</taxon>
        <taxon>Tracheophyta</taxon>
        <taxon>Spermatophyta</taxon>
        <taxon>Magnoliopsida</taxon>
        <taxon>Amborellales</taxon>
        <taxon>Amborellaceae</taxon>
        <taxon>Amborella</taxon>
    </lineage>
</organism>
<dbReference type="SMART" id="SM00220">
    <property type="entry name" value="S_TKc"/>
    <property type="match status" value="1"/>
</dbReference>
<dbReference type="InterPro" id="IPR032675">
    <property type="entry name" value="LRR_dom_sf"/>
</dbReference>
<dbReference type="InterPro" id="IPR000719">
    <property type="entry name" value="Prot_kinase_dom"/>
</dbReference>
<name>U5CZP3_AMBTC</name>
<evidence type="ECO:0000256" key="3">
    <source>
        <dbReference type="ARBA" id="ARBA00012513"/>
    </source>
</evidence>
<gene>
    <name evidence="25" type="ORF">AMTR_s00067p00121940</name>
</gene>
<evidence type="ECO:0000256" key="14">
    <source>
        <dbReference type="ARBA" id="ARBA00022840"/>
    </source>
</evidence>
<evidence type="ECO:0000256" key="23">
    <source>
        <dbReference type="SAM" id="SignalP"/>
    </source>
</evidence>
<dbReference type="InterPro" id="IPR003591">
    <property type="entry name" value="Leu-rich_rpt_typical-subtyp"/>
</dbReference>
<dbReference type="AlphaFoldDB" id="U5CZP3"/>
<evidence type="ECO:0000256" key="1">
    <source>
        <dbReference type="ARBA" id="ARBA00004251"/>
    </source>
</evidence>
<keyword evidence="10 23" id="KW-0732">Signal</keyword>
<evidence type="ECO:0000313" key="25">
    <source>
        <dbReference type="EMBL" id="ERN18836.1"/>
    </source>
</evidence>
<keyword evidence="18" id="KW-0325">Glycoprotein</keyword>
<evidence type="ECO:0000256" key="7">
    <source>
        <dbReference type="ARBA" id="ARBA00022614"/>
    </source>
</evidence>
<dbReference type="PROSITE" id="PS00107">
    <property type="entry name" value="PROTEIN_KINASE_ATP"/>
    <property type="match status" value="1"/>
</dbReference>
<dbReference type="FunFam" id="3.30.200.20:FF:000432">
    <property type="entry name" value="LRR receptor-like serine/threonine-protein kinase EFR"/>
    <property type="match status" value="1"/>
</dbReference>
<keyword evidence="16 22" id="KW-0472">Membrane</keyword>
<evidence type="ECO:0000256" key="20">
    <source>
        <dbReference type="ARBA" id="ARBA00048679"/>
    </source>
</evidence>
<dbReference type="HOGENOM" id="CLU_000288_22_0_1"/>
<dbReference type="InterPro" id="IPR008271">
    <property type="entry name" value="Ser/Thr_kinase_AS"/>
</dbReference>
<dbReference type="Gene3D" id="3.80.10.10">
    <property type="entry name" value="Ribonuclease Inhibitor"/>
    <property type="match status" value="2"/>
</dbReference>
<keyword evidence="8" id="KW-0808">Transferase</keyword>
<dbReference type="SUPFAM" id="SSF56112">
    <property type="entry name" value="Protein kinase-like (PK-like)"/>
    <property type="match status" value="1"/>
</dbReference>
<evidence type="ECO:0000256" key="16">
    <source>
        <dbReference type="ARBA" id="ARBA00023136"/>
    </source>
</evidence>
<evidence type="ECO:0000256" key="9">
    <source>
        <dbReference type="ARBA" id="ARBA00022692"/>
    </source>
</evidence>
<feature type="domain" description="Protein kinase" evidence="24">
    <location>
        <begin position="698"/>
        <end position="983"/>
    </location>
</feature>
<keyword evidence="6" id="KW-0597">Phosphoprotein</keyword>
<dbReference type="GO" id="GO:0005886">
    <property type="term" value="C:plasma membrane"/>
    <property type="evidence" value="ECO:0007669"/>
    <property type="project" value="UniProtKB-SubCell"/>
</dbReference>
<keyword evidence="13" id="KW-0418">Kinase</keyword>
<evidence type="ECO:0000256" key="13">
    <source>
        <dbReference type="ARBA" id="ARBA00022777"/>
    </source>
</evidence>
<evidence type="ECO:0000256" key="19">
    <source>
        <dbReference type="ARBA" id="ARBA00047899"/>
    </source>
</evidence>
<dbReference type="FunFam" id="1.10.510.10:FF:000358">
    <property type="entry name" value="Putative leucine-rich repeat receptor-like serine/threonine-protein kinase"/>
    <property type="match status" value="1"/>
</dbReference>
<dbReference type="EMBL" id="KI392078">
    <property type="protein sequence ID" value="ERN18836.1"/>
    <property type="molecule type" value="Genomic_DNA"/>
</dbReference>
<keyword evidence="26" id="KW-1185">Reference proteome</keyword>
<dbReference type="eggNOG" id="ENOG502QPYS">
    <property type="taxonomic scope" value="Eukaryota"/>
</dbReference>